<comment type="caution">
    <text evidence="1">The sequence shown here is derived from an EMBL/GenBank/DDBJ whole genome shotgun (WGS) entry which is preliminary data.</text>
</comment>
<feature type="non-terminal residue" evidence="1">
    <location>
        <position position="1"/>
    </location>
</feature>
<name>A0AAW5JP11_9FIRM</name>
<reference evidence="1" key="1">
    <citation type="submission" date="2022-06" db="EMBL/GenBank/DDBJ databases">
        <title>Isolation of gut microbiota from human fecal samples.</title>
        <authorList>
            <person name="Pamer E.G."/>
            <person name="Barat B."/>
            <person name="Waligurski E."/>
            <person name="Medina S."/>
            <person name="Paddock L."/>
            <person name="Mostad J."/>
        </authorList>
    </citation>
    <scope>NUCLEOTIDE SEQUENCE</scope>
    <source>
        <strain evidence="1">DFI.9.91</strain>
    </source>
</reference>
<proteinExistence type="predicted"/>
<dbReference type="Proteomes" id="UP001204562">
    <property type="component" value="Unassembled WGS sequence"/>
</dbReference>
<sequence length="38" mass="4553">LFRYRKTRYRGLRKQTAKLNMLFALANLILADRRCLPA</sequence>
<dbReference type="EMBL" id="JANFYS010000057">
    <property type="protein sequence ID" value="MCQ4771816.1"/>
    <property type="molecule type" value="Genomic_DNA"/>
</dbReference>
<dbReference type="AlphaFoldDB" id="A0AAW5JP11"/>
<organism evidence="1 2">
    <name type="scientific">Intestinimonas massiliensis</name>
    <name type="common">ex Afouda et al. 2020</name>
    <dbReference type="NCBI Taxonomy" id="1673721"/>
    <lineage>
        <taxon>Bacteria</taxon>
        <taxon>Bacillati</taxon>
        <taxon>Bacillota</taxon>
        <taxon>Clostridia</taxon>
        <taxon>Eubacteriales</taxon>
        <taxon>Intestinimonas</taxon>
    </lineage>
</organism>
<gene>
    <name evidence="1" type="ORF">NE579_15370</name>
</gene>
<accession>A0AAW5JP11</accession>
<protein>
    <submittedName>
        <fullName evidence="1">IS5/IS1182 family transposase</fullName>
    </submittedName>
</protein>
<evidence type="ECO:0000313" key="1">
    <source>
        <dbReference type="EMBL" id="MCQ4771816.1"/>
    </source>
</evidence>
<evidence type="ECO:0000313" key="2">
    <source>
        <dbReference type="Proteomes" id="UP001204562"/>
    </source>
</evidence>